<dbReference type="PANTHER" id="PTHR34990">
    <property type="entry name" value="UDP-2,3-DIACYLGLUCOSAMINE HYDROLASE-RELATED"/>
    <property type="match status" value="1"/>
</dbReference>
<feature type="region of interest" description="Disordered" evidence="1">
    <location>
        <begin position="90"/>
        <end position="109"/>
    </location>
</feature>
<gene>
    <name evidence="3" type="ordered locus">Hoch_3764</name>
</gene>
<evidence type="ECO:0000313" key="3">
    <source>
        <dbReference type="EMBL" id="ACY16264.1"/>
    </source>
</evidence>
<dbReference type="AlphaFoldDB" id="D0LYB4"/>
<evidence type="ECO:0000256" key="2">
    <source>
        <dbReference type="SAM" id="Phobius"/>
    </source>
</evidence>
<proteinExistence type="predicted"/>
<dbReference type="GO" id="GO:0009245">
    <property type="term" value="P:lipid A biosynthetic process"/>
    <property type="evidence" value="ECO:0007669"/>
    <property type="project" value="TreeGrafter"/>
</dbReference>
<dbReference type="EMBL" id="CP001804">
    <property type="protein sequence ID" value="ACY16264.1"/>
    <property type="molecule type" value="Genomic_DNA"/>
</dbReference>
<protein>
    <recommendedName>
        <fullName evidence="5">Calcineurin-like phosphoesterase domain-containing protein</fullName>
    </recommendedName>
</protein>
<dbReference type="PANTHER" id="PTHR34990:SF2">
    <property type="entry name" value="BLL8164 PROTEIN"/>
    <property type="match status" value="1"/>
</dbReference>
<dbReference type="GO" id="GO:0016020">
    <property type="term" value="C:membrane"/>
    <property type="evidence" value="ECO:0007669"/>
    <property type="project" value="GOC"/>
</dbReference>
<dbReference type="GO" id="GO:0008758">
    <property type="term" value="F:UDP-2,3-diacylglucosamine hydrolase activity"/>
    <property type="evidence" value="ECO:0007669"/>
    <property type="project" value="TreeGrafter"/>
</dbReference>
<evidence type="ECO:0000256" key="1">
    <source>
        <dbReference type="SAM" id="MobiDB-lite"/>
    </source>
</evidence>
<dbReference type="SUPFAM" id="SSF56300">
    <property type="entry name" value="Metallo-dependent phosphatases"/>
    <property type="match status" value="1"/>
</dbReference>
<evidence type="ECO:0008006" key="5">
    <source>
        <dbReference type="Google" id="ProtNLM"/>
    </source>
</evidence>
<keyword evidence="2" id="KW-1133">Transmembrane helix</keyword>
<feature type="region of interest" description="Disordered" evidence="1">
    <location>
        <begin position="494"/>
        <end position="543"/>
    </location>
</feature>
<reference evidence="3 4" key="1">
    <citation type="journal article" date="2010" name="Stand. Genomic Sci.">
        <title>Complete genome sequence of Haliangium ochraceum type strain (SMP-2).</title>
        <authorList>
            <consortium name="US DOE Joint Genome Institute (JGI-PGF)"/>
            <person name="Ivanova N."/>
            <person name="Daum C."/>
            <person name="Lang E."/>
            <person name="Abt B."/>
            <person name="Kopitz M."/>
            <person name="Saunders E."/>
            <person name="Lapidus A."/>
            <person name="Lucas S."/>
            <person name="Glavina Del Rio T."/>
            <person name="Nolan M."/>
            <person name="Tice H."/>
            <person name="Copeland A."/>
            <person name="Cheng J.F."/>
            <person name="Chen F."/>
            <person name="Bruce D."/>
            <person name="Goodwin L."/>
            <person name="Pitluck S."/>
            <person name="Mavromatis K."/>
            <person name="Pati A."/>
            <person name="Mikhailova N."/>
            <person name="Chen A."/>
            <person name="Palaniappan K."/>
            <person name="Land M."/>
            <person name="Hauser L."/>
            <person name="Chang Y.J."/>
            <person name="Jeffries C.D."/>
            <person name="Detter J.C."/>
            <person name="Brettin T."/>
            <person name="Rohde M."/>
            <person name="Goker M."/>
            <person name="Bristow J."/>
            <person name="Markowitz V."/>
            <person name="Eisen J.A."/>
            <person name="Hugenholtz P."/>
            <person name="Kyrpides N.C."/>
            <person name="Klenk H.P."/>
        </authorList>
    </citation>
    <scope>NUCLEOTIDE SEQUENCE [LARGE SCALE GENOMIC DNA]</scope>
    <source>
        <strain evidence="4">DSM 14365 / CIP 107738 / JCM 11303 / AJ 13395 / SMP-2</strain>
    </source>
</reference>
<dbReference type="InterPro" id="IPR043461">
    <property type="entry name" value="LpxH-like"/>
</dbReference>
<name>D0LYB4_HALO1</name>
<feature type="transmembrane region" description="Helical" evidence="2">
    <location>
        <begin position="361"/>
        <end position="380"/>
    </location>
</feature>
<evidence type="ECO:0000313" key="4">
    <source>
        <dbReference type="Proteomes" id="UP000001880"/>
    </source>
</evidence>
<keyword evidence="2" id="KW-0472">Membrane</keyword>
<keyword evidence="2" id="KW-0812">Transmembrane</keyword>
<organism evidence="3 4">
    <name type="scientific">Haliangium ochraceum (strain DSM 14365 / JCM 11303 / SMP-2)</name>
    <dbReference type="NCBI Taxonomy" id="502025"/>
    <lineage>
        <taxon>Bacteria</taxon>
        <taxon>Pseudomonadati</taxon>
        <taxon>Myxococcota</taxon>
        <taxon>Polyangia</taxon>
        <taxon>Haliangiales</taxon>
        <taxon>Kofleriaceae</taxon>
        <taxon>Haliangium</taxon>
    </lineage>
</organism>
<dbReference type="Proteomes" id="UP000001880">
    <property type="component" value="Chromosome"/>
</dbReference>
<accession>D0LYB4</accession>
<feature type="compositionally biased region" description="Gly residues" evidence="1">
    <location>
        <begin position="534"/>
        <end position="543"/>
    </location>
</feature>
<dbReference type="eggNOG" id="COG0622">
    <property type="taxonomic scope" value="Bacteria"/>
</dbReference>
<dbReference type="KEGG" id="hoh:Hoch_3764"/>
<sequence>MHVYPRLRKMCSTYNILVISDLHLGEDLNPTATPQIARDVALAERNLVAFLGHHTRRRVDGLPWRLVINGDMLDILTVCVFPEDARADGAGAGAGRDAGRNSDSWPVMHPEEHKHGLGRRMDASCAKVGAVIDRHLPFVQSMARFLAAGNRIEIICGNHDAELFWPEVKSAFRRGLERVWRSMPEAARPGAPDATSLGQRLGFHDWFFYEPGVAWIEHGHQYDECCSFEYLLNPVDAEGRFLVDNVDSASLRYITNMVPDLVPHGSEDWTMAGYLRLTYDAGPRAGLQIARGFLLASIRLLREWRASRRLREGRRRRERHLDGLRELSSRVPLSYEQLRTLSGLQRRPVVTSLRRLMQVLMLDKLALAVTAIVLSALALWLLPLGWALLGVAFTALGTGLAGRLLSRGRMVDPALPLDLVPARILEHVDARFVVFGHTHMPVARPLPGDGWYYNTGTWVPSGKPGLLRCFTHLRILQRPDGPVAALCQWRDGSSQEFSPAPAQRPGSASDANPLGRRADSVPLLPLGSPPGAAPGIGYGTPVA</sequence>
<keyword evidence="4" id="KW-1185">Reference proteome</keyword>
<dbReference type="STRING" id="502025.Hoch_3764"/>
<dbReference type="HOGENOM" id="CLU_561026_0_0_7"/>
<dbReference type="InterPro" id="IPR029052">
    <property type="entry name" value="Metallo-depent_PP-like"/>
</dbReference>